<organism evidence="2 3">
    <name type="scientific">Platysternon megacephalum</name>
    <name type="common">big-headed turtle</name>
    <dbReference type="NCBI Taxonomy" id="55544"/>
    <lineage>
        <taxon>Eukaryota</taxon>
        <taxon>Metazoa</taxon>
        <taxon>Chordata</taxon>
        <taxon>Craniata</taxon>
        <taxon>Vertebrata</taxon>
        <taxon>Euteleostomi</taxon>
        <taxon>Archelosauria</taxon>
        <taxon>Testudinata</taxon>
        <taxon>Testudines</taxon>
        <taxon>Cryptodira</taxon>
        <taxon>Durocryptodira</taxon>
        <taxon>Testudinoidea</taxon>
        <taxon>Platysternidae</taxon>
        <taxon>Platysternon</taxon>
    </lineage>
</organism>
<sequence>MPSFAYGYSPAQASPHTCSHASGFAHAHRYSTKALGQLHTCAPPDALHPRLSTQHSQPCTHTNTCTPRRTKAQPVRARECSKGGVIPYRPLPVSSPPQGYPQDTPCYQQKGLLPCGRGDWSPTQTPEPHAGNRGGPLLVFMKQMG</sequence>
<proteinExistence type="predicted"/>
<dbReference type="AlphaFoldDB" id="A0A4D9F251"/>
<comment type="caution">
    <text evidence="2">The sequence shown here is derived from an EMBL/GenBank/DDBJ whole genome shotgun (WGS) entry which is preliminary data.</text>
</comment>
<gene>
    <name evidence="2" type="ORF">DR999_PMT04472</name>
</gene>
<dbReference type="EMBL" id="QXTE01000025">
    <property type="protein sequence ID" value="TFK12034.1"/>
    <property type="molecule type" value="Genomic_DNA"/>
</dbReference>
<evidence type="ECO:0000313" key="2">
    <source>
        <dbReference type="EMBL" id="TFK12034.1"/>
    </source>
</evidence>
<feature type="compositionally biased region" description="Polar residues" evidence="1">
    <location>
        <begin position="51"/>
        <end position="67"/>
    </location>
</feature>
<reference evidence="2 3" key="1">
    <citation type="submission" date="2019-04" db="EMBL/GenBank/DDBJ databases">
        <title>Draft genome of the big-headed turtle Platysternon megacephalum.</title>
        <authorList>
            <person name="Gong S."/>
        </authorList>
    </citation>
    <scope>NUCLEOTIDE SEQUENCE [LARGE SCALE GENOMIC DNA]</scope>
    <source>
        <strain evidence="2">DO16091913</strain>
        <tissue evidence="2">Muscle</tissue>
    </source>
</reference>
<name>A0A4D9F251_9SAUR</name>
<evidence type="ECO:0000256" key="1">
    <source>
        <dbReference type="SAM" id="MobiDB-lite"/>
    </source>
</evidence>
<accession>A0A4D9F251</accession>
<protein>
    <submittedName>
        <fullName evidence="2">Putative JmjC domain-containing histone demethylation protein 2C</fullName>
    </submittedName>
</protein>
<feature type="compositionally biased region" description="Pro residues" evidence="1">
    <location>
        <begin position="89"/>
        <end position="99"/>
    </location>
</feature>
<evidence type="ECO:0000313" key="3">
    <source>
        <dbReference type="Proteomes" id="UP000297703"/>
    </source>
</evidence>
<dbReference type="Proteomes" id="UP000297703">
    <property type="component" value="Unassembled WGS sequence"/>
</dbReference>
<keyword evidence="3" id="KW-1185">Reference proteome</keyword>
<feature type="region of interest" description="Disordered" evidence="1">
    <location>
        <begin position="46"/>
        <end position="103"/>
    </location>
</feature>
<reference evidence="2 3" key="2">
    <citation type="submission" date="2019-04" db="EMBL/GenBank/DDBJ databases">
        <title>The genome sequence of big-headed turtle.</title>
        <authorList>
            <person name="Gong S."/>
        </authorList>
    </citation>
    <scope>NUCLEOTIDE SEQUENCE [LARGE SCALE GENOMIC DNA]</scope>
    <source>
        <strain evidence="2">DO16091913</strain>
        <tissue evidence="2">Muscle</tissue>
    </source>
</reference>